<keyword evidence="7" id="KW-1185">Reference proteome</keyword>
<proteinExistence type="predicted"/>
<name>A0A7Y0E1P0_9PROT</name>
<feature type="domain" description="Formyl transferase N-terminal" evidence="5">
    <location>
        <begin position="60"/>
        <end position="165"/>
    </location>
</feature>
<dbReference type="Pfam" id="PF00551">
    <property type="entry name" value="Formyl_trans_N"/>
    <property type="match status" value="1"/>
</dbReference>
<evidence type="ECO:0000313" key="6">
    <source>
        <dbReference type="EMBL" id="NMM45600.1"/>
    </source>
</evidence>
<dbReference type="CDD" id="cd08369">
    <property type="entry name" value="FMT_core"/>
    <property type="match status" value="1"/>
</dbReference>
<organism evidence="6 7">
    <name type="scientific">Pacificispira spongiicola</name>
    <dbReference type="NCBI Taxonomy" id="2729598"/>
    <lineage>
        <taxon>Bacteria</taxon>
        <taxon>Pseudomonadati</taxon>
        <taxon>Pseudomonadota</taxon>
        <taxon>Alphaproteobacteria</taxon>
        <taxon>Rhodospirillales</taxon>
        <taxon>Rhodospirillaceae</taxon>
        <taxon>Pacificispira</taxon>
    </lineage>
</organism>
<sequence length="261" mass="28317">MRFHLYTTDVSGLTLARNLPGPDSVAAVVVPANRIGSEKVEAVYRDSPWPVLLHKPGELLPETADAFVSWLYSQIISVDQLSRYSKGGLNMHGGRIPAYRGANVLNWAIANGESELGVTWHEVVEEVDAGGILAESAIPIAPDATAIGMRDAMIAEGIRLFPEAVERFLGGGPPVRVPDLSEGTVWPSRRPEHGRIEPGWSLDRVKAMIRAQTGPWPDATVLHEGVWCPVRGVSLSRVAKSVPYTTDDGREIYLLIGENGL</sequence>
<dbReference type="InterPro" id="IPR036477">
    <property type="entry name" value="Formyl_transf_N_sf"/>
</dbReference>
<dbReference type="Gene3D" id="3.40.50.12230">
    <property type="match status" value="1"/>
</dbReference>
<evidence type="ECO:0000256" key="1">
    <source>
        <dbReference type="ARBA" id="ARBA00005054"/>
    </source>
</evidence>
<dbReference type="AlphaFoldDB" id="A0A7Y0E1P0"/>
<dbReference type="EMBL" id="JABBNT010000004">
    <property type="protein sequence ID" value="NMM45600.1"/>
    <property type="molecule type" value="Genomic_DNA"/>
</dbReference>
<protein>
    <recommendedName>
        <fullName evidence="2">phosphoribosylglycinamide formyltransferase 1</fullName>
        <ecNumber evidence="2">2.1.2.2</ecNumber>
    </recommendedName>
</protein>
<dbReference type="GO" id="GO:0006189">
    <property type="term" value="P:'de novo' IMP biosynthetic process"/>
    <property type="evidence" value="ECO:0007669"/>
    <property type="project" value="TreeGrafter"/>
</dbReference>
<evidence type="ECO:0000313" key="7">
    <source>
        <dbReference type="Proteomes" id="UP000539372"/>
    </source>
</evidence>
<evidence type="ECO:0000256" key="4">
    <source>
        <dbReference type="ARBA" id="ARBA00022755"/>
    </source>
</evidence>
<keyword evidence="3" id="KW-0808">Transferase</keyword>
<dbReference type="PANTHER" id="PTHR43369">
    <property type="entry name" value="PHOSPHORIBOSYLGLYCINAMIDE FORMYLTRANSFERASE"/>
    <property type="match status" value="1"/>
</dbReference>
<dbReference type="SUPFAM" id="SSF53328">
    <property type="entry name" value="Formyltransferase"/>
    <property type="match status" value="1"/>
</dbReference>
<comment type="caution">
    <text evidence="6">The sequence shown here is derived from an EMBL/GenBank/DDBJ whole genome shotgun (WGS) entry which is preliminary data.</text>
</comment>
<dbReference type="InterPro" id="IPR002376">
    <property type="entry name" value="Formyl_transf_N"/>
</dbReference>
<gene>
    <name evidence="6" type="ORF">HH303_13980</name>
</gene>
<accession>A0A7Y0E1P0</accession>
<dbReference type="EC" id="2.1.2.2" evidence="2"/>
<evidence type="ECO:0000256" key="3">
    <source>
        <dbReference type="ARBA" id="ARBA00022679"/>
    </source>
</evidence>
<dbReference type="GO" id="GO:0005829">
    <property type="term" value="C:cytosol"/>
    <property type="evidence" value="ECO:0007669"/>
    <property type="project" value="TreeGrafter"/>
</dbReference>
<evidence type="ECO:0000256" key="2">
    <source>
        <dbReference type="ARBA" id="ARBA00012254"/>
    </source>
</evidence>
<reference evidence="6 7" key="1">
    <citation type="submission" date="2020-04" db="EMBL/GenBank/DDBJ databases">
        <title>Rhodospirillaceae bacterium KN72 isolated from deep sea.</title>
        <authorList>
            <person name="Zhang D.-C."/>
        </authorList>
    </citation>
    <scope>NUCLEOTIDE SEQUENCE [LARGE SCALE GENOMIC DNA]</scope>
    <source>
        <strain evidence="6 7">KN72</strain>
    </source>
</reference>
<dbReference type="PANTHER" id="PTHR43369:SF2">
    <property type="entry name" value="PHOSPHORIBOSYLGLYCINAMIDE FORMYLTRANSFERASE"/>
    <property type="match status" value="1"/>
</dbReference>
<keyword evidence="4" id="KW-0658">Purine biosynthesis</keyword>
<evidence type="ECO:0000259" key="5">
    <source>
        <dbReference type="Pfam" id="PF00551"/>
    </source>
</evidence>
<comment type="pathway">
    <text evidence="1">Purine metabolism; IMP biosynthesis via de novo pathway; N(2)-formyl-N(1)-(5-phospho-D-ribosyl)glycinamide from N(1)-(5-phospho-D-ribosyl)glycinamide (10-formyl THF route): step 1/1.</text>
</comment>
<dbReference type="GO" id="GO:0004644">
    <property type="term" value="F:phosphoribosylglycinamide formyltransferase activity"/>
    <property type="evidence" value="ECO:0007669"/>
    <property type="project" value="UniProtKB-EC"/>
</dbReference>
<dbReference type="RefSeq" id="WP_169625988.1">
    <property type="nucleotide sequence ID" value="NZ_JABBNT010000004.1"/>
</dbReference>
<dbReference type="Proteomes" id="UP000539372">
    <property type="component" value="Unassembled WGS sequence"/>
</dbReference>